<dbReference type="Proteomes" id="UP000771749">
    <property type="component" value="Unassembled WGS sequence"/>
</dbReference>
<reference evidence="1" key="1">
    <citation type="submission" date="2020-10" db="EMBL/GenBank/DDBJ databases">
        <authorList>
            <person name="Gilroy R."/>
        </authorList>
    </citation>
    <scope>NUCLEOTIDE SEQUENCE</scope>
    <source>
        <strain evidence="1">F1-3629</strain>
    </source>
</reference>
<reference evidence="1" key="2">
    <citation type="journal article" date="2021" name="PeerJ">
        <title>Extensive microbial diversity within the chicken gut microbiome revealed by metagenomics and culture.</title>
        <authorList>
            <person name="Gilroy R."/>
            <person name="Ravi A."/>
            <person name="Getino M."/>
            <person name="Pursley I."/>
            <person name="Horton D.L."/>
            <person name="Alikhan N.F."/>
            <person name="Baker D."/>
            <person name="Gharbi K."/>
            <person name="Hall N."/>
            <person name="Watson M."/>
            <person name="Adriaenssens E.M."/>
            <person name="Foster-Nyarko E."/>
            <person name="Jarju S."/>
            <person name="Secka A."/>
            <person name="Antonio M."/>
            <person name="Oren A."/>
            <person name="Chaudhuri R.R."/>
            <person name="La Ragione R."/>
            <person name="Hildebrand F."/>
            <person name="Pallen M.J."/>
        </authorList>
    </citation>
    <scope>NUCLEOTIDE SEQUENCE</scope>
    <source>
        <strain evidence="1">F1-3629</strain>
    </source>
</reference>
<sequence>MDTDSPLITMLGTGSAAVTRCYNTCFLMKDRDTNLLVDAGGGNGILSRLEKAGTDIRDIHNMYLTHAHTDHILGAVWVTRVIMQEMLKGRYEGTFDIFGHDKSLMVLSEICRMTLHRKYSDLLGKSVILHEVHDGETINAGNIPLECFDILSTKEKQFGFRTVLSNGCSLVCLGDEPFNEANRKYAEGAGWLMCEAFCLYEDRDRFRPYEKNHSTALDAGRLAEDLKVRNLILYHTEDTCLEQRRARYSAEAGKYFSRNIYVPDDLETIEISQAS</sequence>
<dbReference type="Gene3D" id="3.60.15.10">
    <property type="entry name" value="Ribonuclease Z/Hydroxyacylglutathione hydrolase-like"/>
    <property type="match status" value="1"/>
</dbReference>
<proteinExistence type="predicted"/>
<dbReference type="Pfam" id="PF23023">
    <property type="entry name" value="Anti-Pycsar_Apyc1"/>
    <property type="match status" value="1"/>
</dbReference>
<name>A0A940DKU2_9BACT</name>
<dbReference type="InterPro" id="IPR036866">
    <property type="entry name" value="RibonucZ/Hydroxyglut_hydro"/>
</dbReference>
<dbReference type="GO" id="GO:0042781">
    <property type="term" value="F:3'-tRNA processing endoribonuclease activity"/>
    <property type="evidence" value="ECO:0007669"/>
    <property type="project" value="TreeGrafter"/>
</dbReference>
<gene>
    <name evidence="1" type="ORF">IAC07_00150</name>
</gene>
<dbReference type="EMBL" id="JADIMJ010000005">
    <property type="protein sequence ID" value="MBO8453117.1"/>
    <property type="molecule type" value="Genomic_DNA"/>
</dbReference>
<dbReference type="SUPFAM" id="SSF56281">
    <property type="entry name" value="Metallo-hydrolase/oxidoreductase"/>
    <property type="match status" value="1"/>
</dbReference>
<comment type="caution">
    <text evidence="1">The sequence shown here is derived from an EMBL/GenBank/DDBJ whole genome shotgun (WGS) entry which is preliminary data.</text>
</comment>
<accession>A0A940DKU2</accession>
<evidence type="ECO:0000313" key="1">
    <source>
        <dbReference type="EMBL" id="MBO8453117.1"/>
    </source>
</evidence>
<dbReference type="AlphaFoldDB" id="A0A940DKU2"/>
<evidence type="ECO:0000313" key="2">
    <source>
        <dbReference type="Proteomes" id="UP000771749"/>
    </source>
</evidence>
<protein>
    <submittedName>
        <fullName evidence="1">MBL fold metallo-hydrolase</fullName>
    </submittedName>
</protein>
<dbReference type="PANTHER" id="PTHR46018:SF2">
    <property type="entry name" value="ZINC PHOSPHODIESTERASE ELAC PROTEIN 1"/>
    <property type="match status" value="1"/>
</dbReference>
<organism evidence="1 2">
    <name type="scientific">Candidatus Cryptobacteroides gallistercoris</name>
    <dbReference type="NCBI Taxonomy" id="2840765"/>
    <lineage>
        <taxon>Bacteria</taxon>
        <taxon>Pseudomonadati</taxon>
        <taxon>Bacteroidota</taxon>
        <taxon>Bacteroidia</taxon>
        <taxon>Bacteroidales</taxon>
        <taxon>Candidatus Cryptobacteroides</taxon>
    </lineage>
</organism>
<dbReference type="PANTHER" id="PTHR46018">
    <property type="entry name" value="ZINC PHOSPHODIESTERASE ELAC PROTEIN 1"/>
    <property type="match status" value="1"/>
</dbReference>